<comment type="caution">
    <text evidence="1">The sequence shown here is derived from an EMBL/GenBank/DDBJ whole genome shotgun (WGS) entry which is preliminary data.</text>
</comment>
<organism evidence="1 2">
    <name type="scientific">Melastoma candidum</name>
    <dbReference type="NCBI Taxonomy" id="119954"/>
    <lineage>
        <taxon>Eukaryota</taxon>
        <taxon>Viridiplantae</taxon>
        <taxon>Streptophyta</taxon>
        <taxon>Embryophyta</taxon>
        <taxon>Tracheophyta</taxon>
        <taxon>Spermatophyta</taxon>
        <taxon>Magnoliopsida</taxon>
        <taxon>eudicotyledons</taxon>
        <taxon>Gunneridae</taxon>
        <taxon>Pentapetalae</taxon>
        <taxon>rosids</taxon>
        <taxon>malvids</taxon>
        <taxon>Myrtales</taxon>
        <taxon>Melastomataceae</taxon>
        <taxon>Melastomatoideae</taxon>
        <taxon>Melastomateae</taxon>
        <taxon>Melastoma</taxon>
    </lineage>
</organism>
<sequence>MDPATTPLGRMLLEEITPVVMVLTTPLVEESCSKNGLSFVEMIRPFCSFNNIDVPVRTSSEQAYRLQRFKLRVFYASDVRQPDFQATKERLKKIISQAREDYDSDLCSEVPVVDDLLSKSPAEILPSWFKQVNRELIRTMSFGEHEAFDHPVACLLVVSSNDEQPINRLVDLFNSNQLPSLINDGAMDPKVLKIYLLLHDNQDGTPEKARKILADMRSTLGPNASQLLSINSSTNGLVERLENPWVPFKSGAYSTERLGCCLNADDSNEIKDLMHDLASKDIIPYMEEKVRLLNQQVSSTRKGFRNQLKNLWWRKGKEDLPDASSGPVYTFSSLESQIRVLGDYAFMLRDYELALSNYRLISTDYKLDKAWKRYAAVQEMMGLTYFMLDQSRKEAEFCMENAFNTYLKSVSGGNQSATRCGLWWVEMLKTRDQFKEAAAVYFRITGEEPLHSAVMLEQASYCYLFSEPPMLRKYGFHLILSGNQYKKCDQTKHAIRTYKRAISVFKGTTWSYIKDHVHFHIGQWYALIGIYDAALLHMMEILSCAHQSKITQESFLKNFLQIFKKSGKSSEVLRLPLPVINGSSLEVVFEDHRTYASPDAAGVKESLWRSLEEVVIPSQPTARTNWLELQSKFMTKQHKESNICVVGEAIRVIVEFQNPLQVSIPLSSVSLICELSRGSDEAEPDSSASIAHYDSGETIELSLERLMQPDSSFMFSDLDILLEGDARRKVQLIVTPMVEGVLKIVGVKWKVCDCVVGFHNFITSTPMKNAKRKRRLERSPVDNLKFVVVKSLPRLEGIIGPLPGKVYAGHLGHLTLNLNNKSTLAVKNLKINVSHPRYLSYGNANSLDVGYPACLEKKINGREAEQVASADNKLQSTYIFPEDVTVSRDTPFSWPLWFHASVPGRLSLHIVLYYEMEDPESFMKFRTLRMCYNFEVLPSVEAILQISSCPLSLQEFIVRLDLTNKTTSKAFHIHQLSSIGNQWEISLIQPVQDFFASPSILPGQAVSYSLTLRRHKESEKLESSGNTRTDVRLSTVESPAPMYDTFLSPLSDFHQIERLNQEKPPQGDCETVDFILISRPLDEEGEPAVSNSTPLLSHHMCHCSITNTSPISWVMEGPRQILHDFSDSFCEISLDMTIHNSSVFPATVSITMLDSTQSSAQSSDAATSSTDNQAGWHDASTETNIKITTGSTITLPKSPPMDSVLAFMWSGSTSTGVRLPPASSEKVPLQVCFFCPGAYDLSNYTLQWNLQSPDNQPPGEAADPAPLSSGTCSGYPYHLTVLQSV</sequence>
<accession>A0ACB9QR75</accession>
<gene>
    <name evidence="1" type="ORF">MLD38_017613</name>
</gene>
<dbReference type="Proteomes" id="UP001057402">
    <property type="component" value="Chromosome 5"/>
</dbReference>
<proteinExistence type="predicted"/>
<evidence type="ECO:0000313" key="1">
    <source>
        <dbReference type="EMBL" id="KAI4369129.1"/>
    </source>
</evidence>
<keyword evidence="2" id="KW-1185">Reference proteome</keyword>
<name>A0ACB9QR75_9MYRT</name>
<dbReference type="EMBL" id="CM042884">
    <property type="protein sequence ID" value="KAI4369129.1"/>
    <property type="molecule type" value="Genomic_DNA"/>
</dbReference>
<reference evidence="2" key="1">
    <citation type="journal article" date="2023" name="Front. Plant Sci.">
        <title>Chromosomal-level genome assembly of Melastoma candidum provides insights into trichome evolution.</title>
        <authorList>
            <person name="Zhong Y."/>
            <person name="Wu W."/>
            <person name="Sun C."/>
            <person name="Zou P."/>
            <person name="Liu Y."/>
            <person name="Dai S."/>
            <person name="Zhou R."/>
        </authorList>
    </citation>
    <scope>NUCLEOTIDE SEQUENCE [LARGE SCALE GENOMIC DNA]</scope>
</reference>
<protein>
    <submittedName>
        <fullName evidence="1">Uncharacterized protein</fullName>
    </submittedName>
</protein>
<evidence type="ECO:0000313" key="2">
    <source>
        <dbReference type="Proteomes" id="UP001057402"/>
    </source>
</evidence>